<sequence>MDNLNLLLTPSKEKVDKDEEKEEEVIIDYNKRERQYKAILACKFGQEISWLNFKNVLQNEQDSYEKASGTQDIYNLKETEGLSDNDYEIKRPNVAPSDQGSGEA</sequence>
<organism evidence="2 3">
    <name type="scientific">Cetraspora pellucida</name>
    <dbReference type="NCBI Taxonomy" id="1433469"/>
    <lineage>
        <taxon>Eukaryota</taxon>
        <taxon>Fungi</taxon>
        <taxon>Fungi incertae sedis</taxon>
        <taxon>Mucoromycota</taxon>
        <taxon>Glomeromycotina</taxon>
        <taxon>Glomeromycetes</taxon>
        <taxon>Diversisporales</taxon>
        <taxon>Gigasporaceae</taxon>
        <taxon>Cetraspora</taxon>
    </lineage>
</organism>
<dbReference type="AlphaFoldDB" id="A0A9N9GV48"/>
<evidence type="ECO:0000313" key="3">
    <source>
        <dbReference type="Proteomes" id="UP000789759"/>
    </source>
</evidence>
<protein>
    <submittedName>
        <fullName evidence="2">14001_t:CDS:1</fullName>
    </submittedName>
</protein>
<keyword evidence="3" id="KW-1185">Reference proteome</keyword>
<dbReference type="EMBL" id="CAJVQA010005813">
    <property type="protein sequence ID" value="CAG8628593.1"/>
    <property type="molecule type" value="Genomic_DNA"/>
</dbReference>
<proteinExistence type="predicted"/>
<evidence type="ECO:0000313" key="2">
    <source>
        <dbReference type="EMBL" id="CAG8628593.1"/>
    </source>
</evidence>
<reference evidence="2" key="1">
    <citation type="submission" date="2021-06" db="EMBL/GenBank/DDBJ databases">
        <authorList>
            <person name="Kallberg Y."/>
            <person name="Tangrot J."/>
            <person name="Rosling A."/>
        </authorList>
    </citation>
    <scope>NUCLEOTIDE SEQUENCE</scope>
    <source>
        <strain evidence="2">FL966</strain>
    </source>
</reference>
<accession>A0A9N9GV48</accession>
<feature type="region of interest" description="Disordered" evidence="1">
    <location>
        <begin position="81"/>
        <end position="104"/>
    </location>
</feature>
<name>A0A9N9GV48_9GLOM</name>
<comment type="caution">
    <text evidence="2">The sequence shown here is derived from an EMBL/GenBank/DDBJ whole genome shotgun (WGS) entry which is preliminary data.</text>
</comment>
<dbReference type="Proteomes" id="UP000789759">
    <property type="component" value="Unassembled WGS sequence"/>
</dbReference>
<gene>
    <name evidence="2" type="ORF">CPELLU_LOCUS8276</name>
</gene>
<evidence type="ECO:0000256" key="1">
    <source>
        <dbReference type="SAM" id="MobiDB-lite"/>
    </source>
</evidence>